<dbReference type="PANTHER" id="PTHR30511">
    <property type="entry name" value="ALANINE RACEMASE"/>
    <property type="match status" value="1"/>
</dbReference>
<feature type="domain" description="Alanine racemase C-terminal" evidence="5">
    <location>
        <begin position="229"/>
        <end position="351"/>
    </location>
</feature>
<dbReference type="Pfam" id="PF00842">
    <property type="entry name" value="Ala_racemase_C"/>
    <property type="match status" value="1"/>
</dbReference>
<dbReference type="PRINTS" id="PR00992">
    <property type="entry name" value="ALARACEMASE"/>
</dbReference>
<comment type="catalytic activity">
    <reaction evidence="4">
        <text>L-alanine = D-alanine</text>
        <dbReference type="Rhea" id="RHEA:20249"/>
        <dbReference type="ChEBI" id="CHEBI:57416"/>
        <dbReference type="ChEBI" id="CHEBI:57972"/>
        <dbReference type="EC" id="5.1.1.1"/>
    </reaction>
</comment>
<dbReference type="RefSeq" id="WP_019958069.1">
    <property type="nucleotide sequence ID" value="NZ_CP091512.1"/>
</dbReference>
<dbReference type="GO" id="GO:0008784">
    <property type="term" value="F:alanine racemase activity"/>
    <property type="evidence" value="ECO:0007669"/>
    <property type="project" value="UniProtKB-EC"/>
</dbReference>
<feature type="binding site" evidence="4">
    <location>
        <position position="129"/>
    </location>
    <ligand>
        <name>substrate</name>
    </ligand>
</feature>
<dbReference type="InterPro" id="IPR009006">
    <property type="entry name" value="Ala_racemase/Decarboxylase_C"/>
</dbReference>
<dbReference type="EMBL" id="CP091512">
    <property type="protein sequence ID" value="UOO93012.1"/>
    <property type="molecule type" value="Genomic_DNA"/>
</dbReference>
<keyword evidence="2 4" id="KW-0663">Pyridoxal phosphate</keyword>
<keyword evidence="7" id="KW-1185">Reference proteome</keyword>
<evidence type="ECO:0000256" key="3">
    <source>
        <dbReference type="ARBA" id="ARBA00023235"/>
    </source>
</evidence>
<comment type="function">
    <text evidence="4">Catalyzes the interconversion of L-alanine and D-alanine. May also act on other amino acids.</text>
</comment>
<evidence type="ECO:0000313" key="7">
    <source>
        <dbReference type="Proteomes" id="UP000832034"/>
    </source>
</evidence>
<sequence>MRFLEAHIHLANLRHNYQYLKGLHGNKVLAVIKANAYGHGAVQCAKALSDLADGFAVAAIEEALTLRSAGITLPIVLLEGVFEASEYELIEQHDLWPVVQNQNQLDGLLAYEAKKPLTVWLKMDSGMHRAGFFPQDYVKAFAQLQAAPQVAKVIKMTHFARADEPEQLMTAQQIAAFDSVVTDDKIEESMANSAGILAHPDSHRDWGRAGLALYGLSPMAYPDANLKPVMTLKTKVFGVRELPIGEVIGYGSIFKTERMTRVGLIAVGYADGYPRLASNDSPVMIDGKPSRIIGRVSMDMTMVDLNDDAQGIGSEVELWGEHVSANTVAAVAGTISYEILCNVKRARFVYHD</sequence>
<feature type="active site" description="Proton acceptor; specific for D-alanine" evidence="4">
    <location>
        <position position="33"/>
    </location>
</feature>
<dbReference type="InterPro" id="IPR011079">
    <property type="entry name" value="Ala_racemase_C"/>
</dbReference>
<comment type="cofactor">
    <cofactor evidence="1 4">
        <name>pyridoxal 5'-phosphate</name>
        <dbReference type="ChEBI" id="CHEBI:597326"/>
    </cofactor>
</comment>
<dbReference type="PROSITE" id="PS00395">
    <property type="entry name" value="ALANINE_RACEMASE"/>
    <property type="match status" value="1"/>
</dbReference>
<comment type="similarity">
    <text evidence="4">Belongs to the alanine racemase family.</text>
</comment>
<protein>
    <recommendedName>
        <fullName evidence="4">Alanine racemase</fullName>
        <ecNumber evidence="4">5.1.1.1</ecNumber>
    </recommendedName>
</protein>
<reference evidence="6" key="2">
    <citation type="journal article" date="2022" name="Res Sq">
        <title>Evolution of multicellular longitudinally dividing oral cavity symbionts (Neisseriaceae).</title>
        <authorList>
            <person name="Nyongesa S."/>
            <person name="Weber P."/>
            <person name="Bernet E."/>
            <person name="Pullido F."/>
            <person name="Nieckarz M."/>
            <person name="Delaby M."/>
            <person name="Nieves C."/>
            <person name="Viehboeck T."/>
            <person name="Krause N."/>
            <person name="Rivera-Millot A."/>
            <person name="Nakamura A."/>
            <person name="Vischer N."/>
            <person name="VanNieuwenhze M."/>
            <person name="Brun Y."/>
            <person name="Cava F."/>
            <person name="Bulgheresi S."/>
            <person name="Veyrier F."/>
        </authorList>
    </citation>
    <scope>NUCLEOTIDE SEQUENCE</scope>
    <source>
        <strain evidence="6">SAG 1488-6</strain>
    </source>
</reference>
<dbReference type="Gene3D" id="2.40.37.10">
    <property type="entry name" value="Lyase, Ornithine Decarboxylase, Chain A, domain 1"/>
    <property type="match status" value="1"/>
</dbReference>
<dbReference type="Pfam" id="PF01168">
    <property type="entry name" value="Ala_racemase_N"/>
    <property type="match status" value="1"/>
</dbReference>
<dbReference type="InterPro" id="IPR000821">
    <property type="entry name" value="Ala_racemase"/>
</dbReference>
<dbReference type="PANTHER" id="PTHR30511:SF0">
    <property type="entry name" value="ALANINE RACEMASE, CATABOLIC-RELATED"/>
    <property type="match status" value="1"/>
</dbReference>
<dbReference type="InterPro" id="IPR020622">
    <property type="entry name" value="Ala_racemase_pyridoxalP-BS"/>
</dbReference>
<evidence type="ECO:0000256" key="1">
    <source>
        <dbReference type="ARBA" id="ARBA00001933"/>
    </source>
</evidence>
<dbReference type="HAMAP" id="MF_01201">
    <property type="entry name" value="Ala_racemase"/>
    <property type="match status" value="1"/>
</dbReference>
<evidence type="ECO:0000313" key="6">
    <source>
        <dbReference type="EMBL" id="UOO93012.1"/>
    </source>
</evidence>
<comment type="pathway">
    <text evidence="4">Amino-acid biosynthesis; D-alanine biosynthesis; D-alanine from L-alanine: step 1/1.</text>
</comment>
<dbReference type="CDD" id="cd06827">
    <property type="entry name" value="PLPDE_III_AR_proteobact"/>
    <property type="match status" value="1"/>
</dbReference>
<dbReference type="SUPFAM" id="SSF51419">
    <property type="entry name" value="PLP-binding barrel"/>
    <property type="match status" value="1"/>
</dbReference>
<gene>
    <name evidence="6" type="primary">alr</name>
    <name evidence="6" type="ORF">LVJ81_02955</name>
</gene>
<feature type="binding site" evidence="4">
    <location>
        <position position="298"/>
    </location>
    <ligand>
        <name>substrate</name>
    </ligand>
</feature>
<evidence type="ECO:0000256" key="4">
    <source>
        <dbReference type="HAMAP-Rule" id="MF_01201"/>
    </source>
</evidence>
<keyword evidence="3 4" id="KW-0413">Isomerase</keyword>
<dbReference type="Proteomes" id="UP000832034">
    <property type="component" value="Chromosome"/>
</dbReference>
<organism evidence="6 7">
    <name type="scientific">Vitreoscilla stercoraria</name>
    <dbReference type="NCBI Taxonomy" id="61"/>
    <lineage>
        <taxon>Bacteria</taxon>
        <taxon>Pseudomonadati</taxon>
        <taxon>Pseudomonadota</taxon>
        <taxon>Betaproteobacteria</taxon>
        <taxon>Neisseriales</taxon>
        <taxon>Neisseriaceae</taxon>
        <taxon>Vitreoscilla</taxon>
    </lineage>
</organism>
<feature type="modified residue" description="N6-(pyridoxal phosphate)lysine" evidence="4">
    <location>
        <position position="33"/>
    </location>
</feature>
<proteinExistence type="inferred from homology"/>
<dbReference type="SMART" id="SM01005">
    <property type="entry name" value="Ala_racemase_C"/>
    <property type="match status" value="1"/>
</dbReference>
<feature type="active site" description="Proton acceptor; specific for L-alanine" evidence="4">
    <location>
        <position position="250"/>
    </location>
</feature>
<name>A0ABY4EI06_VITST</name>
<accession>A0ABY4EI06</accession>
<evidence type="ECO:0000259" key="5">
    <source>
        <dbReference type="SMART" id="SM01005"/>
    </source>
</evidence>
<dbReference type="SUPFAM" id="SSF50621">
    <property type="entry name" value="Alanine racemase C-terminal domain-like"/>
    <property type="match status" value="1"/>
</dbReference>
<evidence type="ECO:0000256" key="2">
    <source>
        <dbReference type="ARBA" id="ARBA00022898"/>
    </source>
</evidence>
<dbReference type="NCBIfam" id="TIGR00492">
    <property type="entry name" value="alr"/>
    <property type="match status" value="1"/>
</dbReference>
<dbReference type="Gene3D" id="3.20.20.10">
    <property type="entry name" value="Alanine racemase"/>
    <property type="match status" value="1"/>
</dbReference>
<reference evidence="6" key="1">
    <citation type="submission" date="2021-12" db="EMBL/GenBank/DDBJ databases">
        <authorList>
            <person name="Veyrier F.J."/>
        </authorList>
    </citation>
    <scope>NUCLEOTIDE SEQUENCE</scope>
    <source>
        <strain evidence="6">SAG 1488-6</strain>
    </source>
</reference>
<dbReference type="InterPro" id="IPR001608">
    <property type="entry name" value="Ala_racemase_N"/>
</dbReference>
<dbReference type="InterPro" id="IPR029066">
    <property type="entry name" value="PLP-binding_barrel"/>
</dbReference>
<dbReference type="EC" id="5.1.1.1" evidence="4"/>